<dbReference type="Proteomes" id="UP000069135">
    <property type="component" value="Chromosome"/>
</dbReference>
<accession>A0A0S1SUA5</accession>
<reference evidence="2 3" key="2">
    <citation type="journal article" date="2016" name="PeerJ">
        <title>Analysis of five complete genome sequences for members of the class Peribacteria in the recently recognized Peregrinibacteria bacterial phylum.</title>
        <authorList>
            <person name="Anantharaman K."/>
            <person name="Brown C.T."/>
            <person name="Burstein D."/>
            <person name="Castelle C.J."/>
            <person name="Probst A.J."/>
            <person name="Thomas B.C."/>
            <person name="Williams K.H."/>
            <person name="Banfield J.F."/>
        </authorList>
    </citation>
    <scope>NUCLEOTIDE SEQUENCE [LARGE SCALE GENOMIC DNA]</scope>
    <source>
        <strain evidence="2">RIFOXYD1_FULL_PER-ii_59_16</strain>
    </source>
</reference>
<accession>A0A0S1SJV8</accession>
<organism evidence="2 3">
    <name type="scientific">Candidatus Peribacter riflensis</name>
    <dbReference type="NCBI Taxonomy" id="1735162"/>
    <lineage>
        <taxon>Bacteria</taxon>
        <taxon>Candidatus Peregrinibacteriota</taxon>
        <taxon>Candidatus Peribacteria</taxon>
        <taxon>Candidatus Peribacterales</taxon>
        <taxon>Candidatus Peribacteraceae</taxon>
        <taxon>Candidatus Peribacter</taxon>
    </lineage>
</organism>
<accession>A0A0S1SSX8</accession>
<accession>A0A0S1SLU7</accession>
<dbReference type="AlphaFoldDB" id="A0A0S1SUA5"/>
<dbReference type="KEGG" id="prf:PeribacterA2_0829"/>
<dbReference type="Pfam" id="PF01978">
    <property type="entry name" value="TrmB"/>
    <property type="match status" value="1"/>
</dbReference>
<reference evidence="3" key="1">
    <citation type="submission" date="2015-10" db="EMBL/GenBank/DDBJ databases">
        <title>Analysis of five complete genome sequences for members of the class Peribacteria in the recently recognized Peregrinibacteria bacterial phylum.</title>
        <authorList>
            <person name="Anantharaman K."/>
            <person name="Brown C.T."/>
            <person name="Burstein D."/>
            <person name="Castelle C.J."/>
            <person name="Probst A.J."/>
            <person name="Thomas B.C."/>
            <person name="Williams K.H."/>
            <person name="Banfield J.F."/>
        </authorList>
    </citation>
    <scope>NUCLEOTIDE SEQUENCE [LARGE SCALE GENOMIC DNA]</scope>
</reference>
<dbReference type="EMBL" id="CP013065">
    <property type="protein sequence ID" value="ALM13499.1"/>
    <property type="molecule type" value="Genomic_DNA"/>
</dbReference>
<sequence>MAADLLHILRSTGLDEKESALYLAGLSLGSAPASSYAKATKLNRITAYNTLEGLARRGFFTIVRKGRVKWYLTVPPEHLAIEARKNADALHRVLPELRSLQGQDRRRPVIRFFEGWEGVRRVYEDTLTAKSELLNFANSAVVRRFWPDYDGEYVAERVRRRIRLRGIAPDDEIGRKVHGEDRKRLREIRLVPSKDFDFTNEINIYDSKVAICSFGSADHVFGVIIESVEVAETQKQVFEMAWRYAGRSL</sequence>
<dbReference type="InterPro" id="IPR002831">
    <property type="entry name" value="Tscrpt_reg_TrmB_N"/>
</dbReference>
<accession>A0A0S1SVR8</accession>
<evidence type="ECO:0000313" key="2">
    <source>
        <dbReference type="EMBL" id="ALM13499.1"/>
    </source>
</evidence>
<dbReference type="PANTHER" id="PTHR34293">
    <property type="entry name" value="HTH-TYPE TRANSCRIPTIONAL REGULATOR TRMBL2"/>
    <property type="match status" value="1"/>
</dbReference>
<dbReference type="InterPro" id="IPR036388">
    <property type="entry name" value="WH-like_DNA-bd_sf"/>
</dbReference>
<dbReference type="PANTHER" id="PTHR34293:SF1">
    <property type="entry name" value="HTH-TYPE TRANSCRIPTIONAL REGULATOR TRMBL2"/>
    <property type="match status" value="1"/>
</dbReference>
<name>A0A0S1SUA5_9BACT</name>
<dbReference type="STRING" id="1735162.PeribacterB2_0831"/>
<proteinExistence type="predicted"/>
<evidence type="ECO:0000259" key="1">
    <source>
        <dbReference type="Pfam" id="PF01978"/>
    </source>
</evidence>
<dbReference type="InterPro" id="IPR051797">
    <property type="entry name" value="TrmB-like"/>
</dbReference>
<dbReference type="Gene3D" id="1.10.10.10">
    <property type="entry name" value="Winged helix-like DNA-binding domain superfamily/Winged helix DNA-binding domain"/>
    <property type="match status" value="1"/>
</dbReference>
<feature type="domain" description="Transcription regulator TrmB N-terminal" evidence="1">
    <location>
        <begin position="9"/>
        <end position="77"/>
    </location>
</feature>
<gene>
    <name evidence="2" type="ORF">PeribacterD1_0830</name>
</gene>
<protein>
    <submittedName>
        <fullName evidence="2">Transcriptional regulator TrmB</fullName>
    </submittedName>
</protein>
<evidence type="ECO:0000313" key="3">
    <source>
        <dbReference type="Proteomes" id="UP000069135"/>
    </source>
</evidence>